<reference evidence="2" key="1">
    <citation type="journal article" date="2023" name="G3 (Bethesda)">
        <title>Genome assembly and association tests identify interacting loci associated with vigor, precocity, and sex in interspecific pistachio rootstocks.</title>
        <authorList>
            <person name="Palmer W."/>
            <person name="Jacygrad E."/>
            <person name="Sagayaradj S."/>
            <person name="Cavanaugh K."/>
            <person name="Han R."/>
            <person name="Bertier L."/>
            <person name="Beede B."/>
            <person name="Kafkas S."/>
            <person name="Golino D."/>
            <person name="Preece J."/>
            <person name="Michelmore R."/>
        </authorList>
    </citation>
    <scope>NUCLEOTIDE SEQUENCE [LARGE SCALE GENOMIC DNA]</scope>
</reference>
<accession>A0ACC1C513</accession>
<proteinExistence type="predicted"/>
<protein>
    <submittedName>
        <fullName evidence="1">Uncharacterized protein</fullName>
    </submittedName>
</protein>
<dbReference type="Proteomes" id="UP001164250">
    <property type="component" value="Chromosome 1"/>
</dbReference>
<gene>
    <name evidence="1" type="ORF">Patl1_02836</name>
</gene>
<evidence type="ECO:0000313" key="2">
    <source>
        <dbReference type="Proteomes" id="UP001164250"/>
    </source>
</evidence>
<evidence type="ECO:0000313" key="1">
    <source>
        <dbReference type="EMBL" id="KAJ0110686.1"/>
    </source>
</evidence>
<organism evidence="1 2">
    <name type="scientific">Pistacia atlantica</name>
    <dbReference type="NCBI Taxonomy" id="434234"/>
    <lineage>
        <taxon>Eukaryota</taxon>
        <taxon>Viridiplantae</taxon>
        <taxon>Streptophyta</taxon>
        <taxon>Embryophyta</taxon>
        <taxon>Tracheophyta</taxon>
        <taxon>Spermatophyta</taxon>
        <taxon>Magnoliopsida</taxon>
        <taxon>eudicotyledons</taxon>
        <taxon>Gunneridae</taxon>
        <taxon>Pentapetalae</taxon>
        <taxon>rosids</taxon>
        <taxon>malvids</taxon>
        <taxon>Sapindales</taxon>
        <taxon>Anacardiaceae</taxon>
        <taxon>Pistacia</taxon>
    </lineage>
</organism>
<dbReference type="EMBL" id="CM047897">
    <property type="protein sequence ID" value="KAJ0110686.1"/>
    <property type="molecule type" value="Genomic_DNA"/>
</dbReference>
<keyword evidence="2" id="KW-1185">Reference proteome</keyword>
<sequence>MEIQIISKEIIKPSFSTPDHLRSHKICLLDQLVPSEVHFPFIFFYSAANEDRIKTSVALKHSLSQTLTHYYPFAGRVKDAFSIDCDDSGVTFVEAQVAGYMSEVLKQPEMELLEQLLPCKLDAKLIATAAANFVKNWAAVASCGSIGIKDVIFDSTSIFPPQDVLGITKSVFKKHWSNTEVTAKRFLFDAPKIAALREELSNGEGMDRPTRFEAVTTLILSAVMAATVRETNEFSPTHLAALIPVNLRKRINPPLPQQCIGSLCAATTVSCPIQYKLDHKSLAGKVHESIGMMDDNFVRNVYGGDDFLNFFRNAAEGFAKSMVFMITSWCKLPCFEADFGWGKPKWVATTVRDDKVAMLLDTCDGEGIEAWVGLSKEDMAKFEQDPAILGYASVNPSPF</sequence>
<comment type="caution">
    <text evidence="1">The sequence shown here is derived from an EMBL/GenBank/DDBJ whole genome shotgun (WGS) entry which is preliminary data.</text>
</comment>
<name>A0ACC1C513_9ROSI</name>